<dbReference type="RefSeq" id="WP_184740334.1">
    <property type="nucleotide sequence ID" value="NZ_BMRW01000024.1"/>
</dbReference>
<gene>
    <name evidence="1" type="ORF">FHS38_006928</name>
</gene>
<name>A0A7W7LJQ6_STRNE</name>
<keyword evidence="2" id="KW-1185">Reference proteome</keyword>
<dbReference type="AlphaFoldDB" id="A0A7W7LJQ6"/>
<organism evidence="1 2">
    <name type="scientific">Streptomyces netropsis</name>
    <name type="common">Streptoverticillium netropsis</name>
    <dbReference type="NCBI Taxonomy" id="55404"/>
    <lineage>
        <taxon>Bacteria</taxon>
        <taxon>Bacillati</taxon>
        <taxon>Actinomycetota</taxon>
        <taxon>Actinomycetes</taxon>
        <taxon>Kitasatosporales</taxon>
        <taxon>Streptomycetaceae</taxon>
        <taxon>Streptomyces</taxon>
    </lineage>
</organism>
<proteinExistence type="predicted"/>
<sequence length="72" mass="7518">MFQTAVAAPLIPLTPDAAISAFHHLRAVQAGDARDRIRVGDGAARCAPSFPGLCAPCAVAVGVGFKRIFGWR</sequence>
<reference evidence="1 2" key="1">
    <citation type="submission" date="2020-08" db="EMBL/GenBank/DDBJ databases">
        <title>Genomic Encyclopedia of Type Strains, Phase III (KMG-III): the genomes of soil and plant-associated and newly described type strains.</title>
        <authorList>
            <person name="Whitman W."/>
        </authorList>
    </citation>
    <scope>NUCLEOTIDE SEQUENCE [LARGE SCALE GENOMIC DNA]</scope>
    <source>
        <strain evidence="1 2">CECT 3265</strain>
    </source>
</reference>
<dbReference type="EMBL" id="JACHJG010000026">
    <property type="protein sequence ID" value="MBB4890836.1"/>
    <property type="molecule type" value="Genomic_DNA"/>
</dbReference>
<evidence type="ECO:0000313" key="2">
    <source>
        <dbReference type="Proteomes" id="UP000556436"/>
    </source>
</evidence>
<protein>
    <submittedName>
        <fullName evidence="1">Uncharacterized protein</fullName>
    </submittedName>
</protein>
<dbReference type="Proteomes" id="UP000556436">
    <property type="component" value="Unassembled WGS sequence"/>
</dbReference>
<evidence type="ECO:0000313" key="1">
    <source>
        <dbReference type="EMBL" id="MBB4890836.1"/>
    </source>
</evidence>
<accession>A0A7W7LJQ6</accession>
<comment type="caution">
    <text evidence="1">The sequence shown here is derived from an EMBL/GenBank/DDBJ whole genome shotgun (WGS) entry which is preliminary data.</text>
</comment>